<evidence type="ECO:0000256" key="5">
    <source>
        <dbReference type="ARBA" id="ARBA00022989"/>
    </source>
</evidence>
<feature type="transmembrane region" description="Helical" evidence="7">
    <location>
        <begin position="229"/>
        <end position="254"/>
    </location>
</feature>
<organism evidence="9 10">
    <name type="scientific">Aspergillus puulaauensis</name>
    <dbReference type="NCBI Taxonomy" id="1220207"/>
    <lineage>
        <taxon>Eukaryota</taxon>
        <taxon>Fungi</taxon>
        <taxon>Dikarya</taxon>
        <taxon>Ascomycota</taxon>
        <taxon>Pezizomycotina</taxon>
        <taxon>Eurotiomycetes</taxon>
        <taxon>Eurotiomycetidae</taxon>
        <taxon>Eurotiales</taxon>
        <taxon>Aspergillaceae</taxon>
        <taxon>Aspergillus</taxon>
    </lineage>
</organism>
<keyword evidence="5 7" id="KW-1133">Transmembrane helix</keyword>
<evidence type="ECO:0000256" key="6">
    <source>
        <dbReference type="ARBA" id="ARBA00023136"/>
    </source>
</evidence>
<dbReference type="InterPro" id="IPR005828">
    <property type="entry name" value="MFS_sugar_transport-like"/>
</dbReference>
<keyword evidence="6 7" id="KW-0472">Membrane</keyword>
<dbReference type="RefSeq" id="XP_041562951.1">
    <property type="nucleotide sequence ID" value="XM_041697418.1"/>
</dbReference>
<dbReference type="GO" id="GO:0016020">
    <property type="term" value="C:membrane"/>
    <property type="evidence" value="ECO:0007669"/>
    <property type="project" value="UniProtKB-SubCell"/>
</dbReference>
<dbReference type="Pfam" id="PF00083">
    <property type="entry name" value="Sugar_tr"/>
    <property type="match status" value="1"/>
</dbReference>
<dbReference type="SUPFAM" id="SSF103473">
    <property type="entry name" value="MFS general substrate transporter"/>
    <property type="match status" value="1"/>
</dbReference>
<evidence type="ECO:0000313" key="10">
    <source>
        <dbReference type="Proteomes" id="UP000654913"/>
    </source>
</evidence>
<dbReference type="EMBL" id="AP024450">
    <property type="protein sequence ID" value="BCS30765.1"/>
    <property type="molecule type" value="Genomic_DNA"/>
</dbReference>
<dbReference type="InterPro" id="IPR020846">
    <property type="entry name" value="MFS_dom"/>
</dbReference>
<keyword evidence="10" id="KW-1185">Reference proteome</keyword>
<dbReference type="AlphaFoldDB" id="A0A7R7XZU3"/>
<name>A0A7R7XZU3_9EURO</name>
<feature type="transmembrane region" description="Helical" evidence="7">
    <location>
        <begin position="194"/>
        <end position="217"/>
    </location>
</feature>
<evidence type="ECO:0000256" key="2">
    <source>
        <dbReference type="ARBA" id="ARBA00010992"/>
    </source>
</evidence>
<keyword evidence="4 7" id="KW-0812">Transmembrane</keyword>
<comment type="similarity">
    <text evidence="2">Belongs to the major facilitator superfamily. Sugar transporter (TC 2.A.1.1) family.</text>
</comment>
<protein>
    <recommendedName>
        <fullName evidence="8">Major facilitator superfamily (MFS) profile domain-containing protein</fullName>
    </recommendedName>
</protein>
<feature type="transmembrane region" description="Helical" evidence="7">
    <location>
        <begin position="165"/>
        <end position="188"/>
    </location>
</feature>
<keyword evidence="3" id="KW-0813">Transport</keyword>
<gene>
    <name evidence="9" type="ORF">APUU_81068A</name>
</gene>
<dbReference type="InterPro" id="IPR003663">
    <property type="entry name" value="Sugar/inositol_transpt"/>
</dbReference>
<feature type="transmembrane region" description="Helical" evidence="7">
    <location>
        <begin position="260"/>
        <end position="279"/>
    </location>
</feature>
<evidence type="ECO:0000259" key="8">
    <source>
        <dbReference type="PROSITE" id="PS50850"/>
    </source>
</evidence>
<dbReference type="PANTHER" id="PTHR48022:SF28">
    <property type="entry name" value="MAJOR FACILITATOR SUPERFAMILY (MFS) PROFILE DOMAIN-CONTAINING PROTEIN-RELATED"/>
    <property type="match status" value="1"/>
</dbReference>
<dbReference type="Gene3D" id="1.20.1250.20">
    <property type="entry name" value="MFS general substrate transporter like domains"/>
    <property type="match status" value="1"/>
</dbReference>
<dbReference type="InterPro" id="IPR036259">
    <property type="entry name" value="MFS_trans_sf"/>
</dbReference>
<evidence type="ECO:0000256" key="4">
    <source>
        <dbReference type="ARBA" id="ARBA00022692"/>
    </source>
</evidence>
<dbReference type="GO" id="GO:0005351">
    <property type="term" value="F:carbohydrate:proton symporter activity"/>
    <property type="evidence" value="ECO:0007669"/>
    <property type="project" value="TreeGrafter"/>
</dbReference>
<feature type="domain" description="Major facilitator superfamily (MFS) profile" evidence="8">
    <location>
        <begin position="1"/>
        <end position="283"/>
    </location>
</feature>
<dbReference type="PRINTS" id="PR00171">
    <property type="entry name" value="SUGRTRNSPORT"/>
</dbReference>
<evidence type="ECO:0000256" key="7">
    <source>
        <dbReference type="SAM" id="Phobius"/>
    </source>
</evidence>
<sequence length="328" mass="36930">MGEVVWRFPLAFQDVFALATIAMMPLVPESPRWLYSQGKRQEAIEALCRIMDKPERDGEVSTIVAEMQQAVSLEESDSKLSLRSIFLDKTDMKNGRRLLLCFLIQLFQQFTGINVIAFYVTIVLETNVGLSHEMSSLVAGFIQIAFWAGTFPPMFLLDRLGRRKVLMYGSTILCISMVLFTVGIALATPASSRLALAMLIIYEFSFGMSWNSVPWLYAPEITPLNLRHVGAAVGCFSEWLWTFVIAIMTPAAIANTGWKIYLLFCIMMTLSIPFVYFFLPETTGKSLEEIDYIFVKDGAPHSEPYATSRSSVDIEMKTEGRSNQVENV</sequence>
<dbReference type="KEGG" id="apuu:APUU_81068A"/>
<accession>A0A7R7XZU3</accession>
<dbReference type="InterPro" id="IPR050360">
    <property type="entry name" value="MFS_Sugar_Transporters"/>
</dbReference>
<dbReference type="Proteomes" id="UP000654913">
    <property type="component" value="Chromosome 8"/>
</dbReference>
<evidence type="ECO:0000256" key="1">
    <source>
        <dbReference type="ARBA" id="ARBA00004141"/>
    </source>
</evidence>
<feature type="transmembrane region" description="Helical" evidence="7">
    <location>
        <begin position="134"/>
        <end position="156"/>
    </location>
</feature>
<reference evidence="9" key="1">
    <citation type="submission" date="2021-01" db="EMBL/GenBank/DDBJ databases">
        <authorList>
            <consortium name="Aspergillus puulaauensis MK2 genome sequencing consortium"/>
            <person name="Kazuki M."/>
            <person name="Futagami T."/>
        </authorList>
    </citation>
    <scope>NUCLEOTIDE SEQUENCE</scope>
    <source>
        <strain evidence="9">MK2</strain>
    </source>
</reference>
<reference evidence="9" key="2">
    <citation type="submission" date="2021-02" db="EMBL/GenBank/DDBJ databases">
        <title>Aspergillus puulaauensis MK2 genome sequence.</title>
        <authorList>
            <person name="Futagami T."/>
            <person name="Mori K."/>
            <person name="Kadooka C."/>
            <person name="Tanaka T."/>
        </authorList>
    </citation>
    <scope>NUCLEOTIDE SEQUENCE</scope>
    <source>
        <strain evidence="9">MK2</strain>
    </source>
</reference>
<feature type="transmembrane region" description="Helical" evidence="7">
    <location>
        <begin position="98"/>
        <end position="122"/>
    </location>
</feature>
<evidence type="ECO:0000313" key="9">
    <source>
        <dbReference type="EMBL" id="BCS30765.1"/>
    </source>
</evidence>
<proteinExistence type="inferred from homology"/>
<dbReference type="OrthoDB" id="6612291at2759"/>
<evidence type="ECO:0000256" key="3">
    <source>
        <dbReference type="ARBA" id="ARBA00022448"/>
    </source>
</evidence>
<dbReference type="PROSITE" id="PS50850">
    <property type="entry name" value="MFS"/>
    <property type="match status" value="1"/>
</dbReference>
<dbReference type="GeneID" id="64980762"/>
<dbReference type="PANTHER" id="PTHR48022">
    <property type="entry name" value="PLASTIDIC GLUCOSE TRANSPORTER 4"/>
    <property type="match status" value="1"/>
</dbReference>
<comment type="subcellular location">
    <subcellularLocation>
        <location evidence="1">Membrane</location>
        <topology evidence="1">Multi-pass membrane protein</topology>
    </subcellularLocation>
</comment>